<reference evidence="6" key="1">
    <citation type="submission" date="2011-08" db="EMBL/GenBank/DDBJ databases">
        <authorList>
            <person name="Rombauts S."/>
        </authorList>
    </citation>
    <scope>NUCLEOTIDE SEQUENCE</scope>
    <source>
        <strain evidence="6">London</strain>
    </source>
</reference>
<dbReference type="STRING" id="32264.T1KDF1"/>
<dbReference type="EnsemblMetazoa" id="tetur09g02710.1">
    <property type="protein sequence ID" value="tetur09g02710.1"/>
    <property type="gene ID" value="tetur09g02710"/>
</dbReference>
<feature type="compositionally biased region" description="Basic and acidic residues" evidence="4">
    <location>
        <begin position="137"/>
        <end position="148"/>
    </location>
</feature>
<dbReference type="HOGENOM" id="CLU_126331_4_1_1"/>
<dbReference type="Gene3D" id="3.30.70.60">
    <property type="match status" value="1"/>
</dbReference>
<reference evidence="5" key="2">
    <citation type="submission" date="2015-06" db="UniProtKB">
        <authorList>
            <consortium name="EnsemblMetazoa"/>
        </authorList>
    </citation>
    <scope>IDENTIFICATION</scope>
</reference>
<proteinExistence type="inferred from homology"/>
<dbReference type="GO" id="GO:0005763">
    <property type="term" value="C:mitochondrial small ribosomal subunit"/>
    <property type="evidence" value="ECO:0007669"/>
    <property type="project" value="TreeGrafter"/>
</dbReference>
<evidence type="ECO:0000256" key="1">
    <source>
        <dbReference type="ARBA" id="ARBA00009512"/>
    </source>
</evidence>
<organism evidence="5 6">
    <name type="scientific">Tetranychus urticae</name>
    <name type="common">Two-spotted spider mite</name>
    <dbReference type="NCBI Taxonomy" id="32264"/>
    <lineage>
        <taxon>Eukaryota</taxon>
        <taxon>Metazoa</taxon>
        <taxon>Ecdysozoa</taxon>
        <taxon>Arthropoda</taxon>
        <taxon>Chelicerata</taxon>
        <taxon>Arachnida</taxon>
        <taxon>Acari</taxon>
        <taxon>Acariformes</taxon>
        <taxon>Trombidiformes</taxon>
        <taxon>Prostigmata</taxon>
        <taxon>Eleutherengona</taxon>
        <taxon>Raphignathae</taxon>
        <taxon>Tetranychoidea</taxon>
        <taxon>Tetranychidae</taxon>
        <taxon>Tetranychus</taxon>
    </lineage>
</organism>
<evidence type="ECO:0000256" key="4">
    <source>
        <dbReference type="SAM" id="MobiDB-lite"/>
    </source>
</evidence>
<dbReference type="GO" id="GO:0070181">
    <property type="term" value="F:small ribosomal subunit rRNA binding"/>
    <property type="evidence" value="ECO:0007669"/>
    <property type="project" value="TreeGrafter"/>
</dbReference>
<dbReference type="AlphaFoldDB" id="T1KDF1"/>
<gene>
    <name evidence="5" type="primary">107363092</name>
</gene>
<dbReference type="GO" id="GO:0006412">
    <property type="term" value="P:translation"/>
    <property type="evidence" value="ECO:0007669"/>
    <property type="project" value="InterPro"/>
</dbReference>
<dbReference type="InterPro" id="IPR035980">
    <property type="entry name" value="Ribosomal_bS6_sf"/>
</dbReference>
<dbReference type="PANTHER" id="PTHR21011:SF1">
    <property type="entry name" value="SMALL RIBOSOMAL SUBUNIT PROTEIN BS6M"/>
    <property type="match status" value="1"/>
</dbReference>
<dbReference type="CDD" id="cd15465">
    <property type="entry name" value="bS6_mito"/>
    <property type="match status" value="1"/>
</dbReference>
<keyword evidence="6" id="KW-1185">Reference proteome</keyword>
<evidence type="ECO:0000313" key="5">
    <source>
        <dbReference type="EnsemblMetazoa" id="tetur09g02710.1"/>
    </source>
</evidence>
<dbReference type="OrthoDB" id="268530at2759"/>
<dbReference type="InterPro" id="IPR014717">
    <property type="entry name" value="Transl_elong_EF1B/ribsomal_bS6"/>
</dbReference>
<dbReference type="Proteomes" id="UP000015104">
    <property type="component" value="Unassembled WGS sequence"/>
</dbReference>
<dbReference type="Pfam" id="PF01250">
    <property type="entry name" value="Ribosomal_S6"/>
    <property type="match status" value="1"/>
</dbReference>
<dbReference type="InterPro" id="IPR000529">
    <property type="entry name" value="Ribosomal_bS6"/>
</dbReference>
<protein>
    <recommendedName>
        <fullName evidence="2">Small ribosomal subunit protein bS6m</fullName>
    </recommendedName>
    <alternativeName>
        <fullName evidence="3">28S ribosomal protein S6, mitochondrial</fullName>
    </alternativeName>
</protein>
<dbReference type="eggNOG" id="KOG4708">
    <property type="taxonomic scope" value="Eukaryota"/>
</dbReference>
<dbReference type="PANTHER" id="PTHR21011">
    <property type="entry name" value="MITOCHONDRIAL 28S RIBOSOMAL PROTEIN S6"/>
    <property type="match status" value="1"/>
</dbReference>
<dbReference type="SUPFAM" id="SSF54995">
    <property type="entry name" value="Ribosomal protein S6"/>
    <property type="match status" value="1"/>
</dbReference>
<dbReference type="EMBL" id="CAEY01002016">
    <property type="status" value="NOT_ANNOTATED_CDS"/>
    <property type="molecule type" value="Genomic_DNA"/>
</dbReference>
<feature type="region of interest" description="Disordered" evidence="4">
    <location>
        <begin position="128"/>
        <end position="148"/>
    </location>
</feature>
<accession>T1KDF1</accession>
<evidence type="ECO:0000256" key="2">
    <source>
        <dbReference type="ARBA" id="ARBA00035170"/>
    </source>
</evidence>
<dbReference type="KEGG" id="tut:107363092"/>
<comment type="similarity">
    <text evidence="1">Belongs to the bacterial ribosomal protein bS6 family.</text>
</comment>
<name>T1KDF1_TETUR</name>
<sequence>MPTYEILFTVRRLAKPDLVSCLKRVGEVLLDNHGILRKIEYLGTKKFPYKMPKAGSKTPGLHSSGSYFLFHCDLPYSSNLMISNTLKLDHDLIRVSLHSKNTALPEDYECTLAEEMLPPSYRKSVQNLIKEGRKKRDTKDLGPDAEKW</sequence>
<dbReference type="GO" id="GO:0003735">
    <property type="term" value="F:structural constituent of ribosome"/>
    <property type="evidence" value="ECO:0007669"/>
    <property type="project" value="InterPro"/>
</dbReference>
<evidence type="ECO:0000313" key="6">
    <source>
        <dbReference type="Proteomes" id="UP000015104"/>
    </source>
</evidence>
<dbReference type="OMA" id="ATHFTIT"/>
<evidence type="ECO:0000256" key="3">
    <source>
        <dbReference type="ARBA" id="ARBA00035365"/>
    </source>
</evidence>